<sequence>MRDLVPELDGLPVGVLHVDLTGQVRALNACLAEWLGIDAAQARNQPVDQFLSPAGRVLYHTHLVPTVSQRGRLQELTLELQGSQGSLHALASAALCGEGAAAWIQLVLSPMRERLRIEAALLRVQRAADSAPQALFEYALESDGRGHLPYASAGLLTLYGVAPLRVHSADMPWLDHIHPDDRQAVLGARDASAQNLTLWHAEFRARVDADGPWRIHTLRAQPQREPQRVVWYGMVEDVTHQREVEKAASERDAAELATRAKTEFLARVSHELRTPLNAIIGFAHLLSEQGTTLDAEQHRRLGIIESSGYQLLSLIDEVLDISRIETGRLQLSLRPLLLRALLDQVVALLEPLSRVRAIDIALDCPEDLVVEGDASRVRQVLINLLSNAVKYNHMAGRIDVAVRLDGPHAVIDVRDTGVGMSAESLAQLFQPFNRVGAEQTRVEGAGLGLVIARGLAEAMGGALDVTSVLGQGTCFSLRLRVSTGTPAPTGDTAAAPGAAVQVQRDRPWQVLYVEDNTVNALLMEAALAAMPSIALHIAPDGASALRSAAQQRPDLLLLDLQLPDMDGFGLLERLRRELGLQQVPAVAVSADAMPDDVNRALAQGFTAYWTKPLQLTSLARNLEQILGGAAPG</sequence>
<comment type="caution">
    <text evidence="9">The sequence shown here is derived from an EMBL/GenBank/DDBJ whole genome shotgun (WGS) entry which is preliminary data.</text>
</comment>
<proteinExistence type="predicted"/>
<dbReference type="Gene3D" id="3.30.450.20">
    <property type="entry name" value="PAS domain"/>
    <property type="match status" value="2"/>
</dbReference>
<evidence type="ECO:0000256" key="6">
    <source>
        <dbReference type="PROSITE-ProRule" id="PRU00169"/>
    </source>
</evidence>
<dbReference type="PANTHER" id="PTHR43047:SF64">
    <property type="entry name" value="HISTIDINE KINASE CONTAINING CHEY-HOMOLOGOUS RECEIVER DOMAIN AND PAS DOMAIN-RELATED"/>
    <property type="match status" value="1"/>
</dbReference>
<dbReference type="InterPro" id="IPR004358">
    <property type="entry name" value="Sig_transdc_His_kin-like_C"/>
</dbReference>
<dbReference type="PROSITE" id="PS50110">
    <property type="entry name" value="RESPONSE_REGULATORY"/>
    <property type="match status" value="1"/>
</dbReference>
<protein>
    <recommendedName>
        <fullName evidence="2">histidine kinase</fullName>
        <ecNumber evidence="2">2.7.13.3</ecNumber>
    </recommendedName>
</protein>
<dbReference type="Pfam" id="PF08447">
    <property type="entry name" value="PAS_3"/>
    <property type="match status" value="1"/>
</dbReference>
<dbReference type="EMBL" id="JBDPZD010000001">
    <property type="protein sequence ID" value="MEO3690091.1"/>
    <property type="molecule type" value="Genomic_DNA"/>
</dbReference>
<dbReference type="CDD" id="cd00082">
    <property type="entry name" value="HisKA"/>
    <property type="match status" value="1"/>
</dbReference>
<dbReference type="Proteomes" id="UP001495147">
    <property type="component" value="Unassembled WGS sequence"/>
</dbReference>
<keyword evidence="3 6" id="KW-0597">Phosphoprotein</keyword>
<dbReference type="GO" id="GO:0005524">
    <property type="term" value="F:ATP binding"/>
    <property type="evidence" value="ECO:0007669"/>
    <property type="project" value="UniProtKB-KW"/>
</dbReference>
<dbReference type="InterPro" id="IPR011006">
    <property type="entry name" value="CheY-like_superfamily"/>
</dbReference>
<name>A0ABV0FYL9_9BURK</name>
<dbReference type="Pfam" id="PF00512">
    <property type="entry name" value="HisKA"/>
    <property type="match status" value="1"/>
</dbReference>
<dbReference type="PRINTS" id="PR00344">
    <property type="entry name" value="BCTRLSENSOR"/>
</dbReference>
<dbReference type="EC" id="2.7.13.3" evidence="2"/>
<dbReference type="InterPro" id="IPR003594">
    <property type="entry name" value="HATPase_dom"/>
</dbReference>
<dbReference type="SMART" id="SM00388">
    <property type="entry name" value="HisKA"/>
    <property type="match status" value="1"/>
</dbReference>
<dbReference type="PANTHER" id="PTHR43047">
    <property type="entry name" value="TWO-COMPONENT HISTIDINE PROTEIN KINASE"/>
    <property type="match status" value="1"/>
</dbReference>
<evidence type="ECO:0000256" key="5">
    <source>
        <dbReference type="ARBA" id="ARBA00022777"/>
    </source>
</evidence>
<dbReference type="SUPFAM" id="SSF47384">
    <property type="entry name" value="Homodimeric domain of signal transducing histidine kinase"/>
    <property type="match status" value="1"/>
</dbReference>
<evidence type="ECO:0000256" key="4">
    <source>
        <dbReference type="ARBA" id="ARBA00022679"/>
    </source>
</evidence>
<evidence type="ECO:0000256" key="2">
    <source>
        <dbReference type="ARBA" id="ARBA00012438"/>
    </source>
</evidence>
<dbReference type="RefSeq" id="WP_347702925.1">
    <property type="nucleotide sequence ID" value="NZ_JBDPZD010000001.1"/>
</dbReference>
<keyword evidence="9" id="KW-0067">ATP-binding</keyword>
<dbReference type="InterPro" id="IPR035965">
    <property type="entry name" value="PAS-like_dom_sf"/>
</dbReference>
<dbReference type="InterPro" id="IPR005467">
    <property type="entry name" value="His_kinase_dom"/>
</dbReference>
<dbReference type="SUPFAM" id="SSF55785">
    <property type="entry name" value="PYP-like sensor domain (PAS domain)"/>
    <property type="match status" value="2"/>
</dbReference>
<keyword evidence="5" id="KW-0418">Kinase</keyword>
<evidence type="ECO:0000313" key="10">
    <source>
        <dbReference type="Proteomes" id="UP001495147"/>
    </source>
</evidence>
<reference evidence="9 10" key="1">
    <citation type="submission" date="2024-05" db="EMBL/GenBank/DDBJ databases">
        <title>Roseateles sp. DJS-2-20 16S ribosomal RNA gene Genome sequencing and assembly.</title>
        <authorList>
            <person name="Woo H."/>
        </authorList>
    </citation>
    <scope>NUCLEOTIDE SEQUENCE [LARGE SCALE GENOMIC DNA]</scope>
    <source>
        <strain evidence="9 10">DJS-2-20</strain>
    </source>
</reference>
<gene>
    <name evidence="9" type="ORF">ABDJ85_01335</name>
</gene>
<dbReference type="Gene3D" id="3.40.50.2300">
    <property type="match status" value="1"/>
</dbReference>
<feature type="domain" description="Histidine kinase" evidence="7">
    <location>
        <begin position="267"/>
        <end position="483"/>
    </location>
</feature>
<dbReference type="SUPFAM" id="SSF55874">
    <property type="entry name" value="ATPase domain of HSP90 chaperone/DNA topoisomerase II/histidine kinase"/>
    <property type="match status" value="1"/>
</dbReference>
<dbReference type="SMART" id="SM00448">
    <property type="entry name" value="REC"/>
    <property type="match status" value="1"/>
</dbReference>
<dbReference type="InterPro" id="IPR036097">
    <property type="entry name" value="HisK_dim/P_sf"/>
</dbReference>
<keyword evidence="4" id="KW-0808">Transferase</keyword>
<feature type="domain" description="Response regulatory" evidence="8">
    <location>
        <begin position="509"/>
        <end position="626"/>
    </location>
</feature>
<organism evidence="9 10">
    <name type="scientific">Roseateles paludis</name>
    <dbReference type="NCBI Taxonomy" id="3145238"/>
    <lineage>
        <taxon>Bacteria</taxon>
        <taxon>Pseudomonadati</taxon>
        <taxon>Pseudomonadota</taxon>
        <taxon>Betaproteobacteria</taxon>
        <taxon>Burkholderiales</taxon>
        <taxon>Sphaerotilaceae</taxon>
        <taxon>Roseateles</taxon>
    </lineage>
</organism>
<evidence type="ECO:0000256" key="3">
    <source>
        <dbReference type="ARBA" id="ARBA00022553"/>
    </source>
</evidence>
<dbReference type="InterPro" id="IPR036890">
    <property type="entry name" value="HATPase_C_sf"/>
</dbReference>
<evidence type="ECO:0000259" key="7">
    <source>
        <dbReference type="PROSITE" id="PS50109"/>
    </source>
</evidence>
<dbReference type="InterPro" id="IPR001789">
    <property type="entry name" value="Sig_transdc_resp-reg_receiver"/>
</dbReference>
<keyword evidence="10" id="KW-1185">Reference proteome</keyword>
<keyword evidence="9" id="KW-0547">Nucleotide-binding</keyword>
<dbReference type="Gene3D" id="1.10.287.130">
    <property type="match status" value="1"/>
</dbReference>
<dbReference type="Gene3D" id="3.30.565.10">
    <property type="entry name" value="Histidine kinase-like ATPase, C-terminal domain"/>
    <property type="match status" value="1"/>
</dbReference>
<accession>A0ABV0FYL9</accession>
<feature type="modified residue" description="4-aspartylphosphate" evidence="6">
    <location>
        <position position="559"/>
    </location>
</feature>
<evidence type="ECO:0000256" key="1">
    <source>
        <dbReference type="ARBA" id="ARBA00000085"/>
    </source>
</evidence>
<dbReference type="Pfam" id="PF00072">
    <property type="entry name" value="Response_reg"/>
    <property type="match status" value="1"/>
</dbReference>
<dbReference type="PROSITE" id="PS50109">
    <property type="entry name" value="HIS_KIN"/>
    <property type="match status" value="1"/>
</dbReference>
<dbReference type="SMART" id="SM00387">
    <property type="entry name" value="HATPase_c"/>
    <property type="match status" value="1"/>
</dbReference>
<evidence type="ECO:0000313" key="9">
    <source>
        <dbReference type="EMBL" id="MEO3690091.1"/>
    </source>
</evidence>
<dbReference type="InterPro" id="IPR013655">
    <property type="entry name" value="PAS_fold_3"/>
</dbReference>
<dbReference type="Pfam" id="PF02518">
    <property type="entry name" value="HATPase_c"/>
    <property type="match status" value="1"/>
</dbReference>
<comment type="catalytic activity">
    <reaction evidence="1">
        <text>ATP + protein L-histidine = ADP + protein N-phospho-L-histidine.</text>
        <dbReference type="EC" id="2.7.13.3"/>
    </reaction>
</comment>
<evidence type="ECO:0000259" key="8">
    <source>
        <dbReference type="PROSITE" id="PS50110"/>
    </source>
</evidence>
<dbReference type="InterPro" id="IPR003661">
    <property type="entry name" value="HisK_dim/P_dom"/>
</dbReference>
<dbReference type="SUPFAM" id="SSF52172">
    <property type="entry name" value="CheY-like"/>
    <property type="match status" value="1"/>
</dbReference>